<organism evidence="8 9">
    <name type="scientific">Prosthecobacter vanneervenii</name>
    <dbReference type="NCBI Taxonomy" id="48466"/>
    <lineage>
        <taxon>Bacteria</taxon>
        <taxon>Pseudomonadati</taxon>
        <taxon>Verrucomicrobiota</taxon>
        <taxon>Verrucomicrobiia</taxon>
        <taxon>Verrucomicrobiales</taxon>
        <taxon>Verrucomicrobiaceae</taxon>
        <taxon>Prosthecobacter</taxon>
    </lineage>
</organism>
<dbReference type="InterPro" id="IPR058627">
    <property type="entry name" value="MdtA-like_C"/>
</dbReference>
<dbReference type="Proteomes" id="UP000590740">
    <property type="component" value="Unassembled WGS sequence"/>
</dbReference>
<dbReference type="Gene3D" id="2.40.30.170">
    <property type="match status" value="1"/>
</dbReference>
<feature type="domain" description="Multidrug resistance protein MdtA-like beta-barrel" evidence="6">
    <location>
        <begin position="211"/>
        <end position="301"/>
    </location>
</feature>
<keyword evidence="9" id="KW-1185">Reference proteome</keyword>
<sequence>MKTLLKHPLIVLALGLASCGKPSSGPPPAAPMAAGPLEVGVITVKTSPVTLTQDLPGRISAFRVAEVRARVSGIVLKRLFKEGSDVKEGQVLYEIDPAQYEASLESAQGTLARAEASLNSAMLKLNRMQSLIDSRAISKQDFDEASGSKRVNEAEVLLGKAAVKTARINLDYTKVTAPITGRIGLSQVTEGAYVRTDQATLLTTVQQIDRVYVDVNQPSSDLLRLKQALTSGKLKADAAGQARVKLVYENGEIYPEEGSLEVSDVTVNTLTNSVTVRAVFPNPRNELLPGMFVRARLEEGTTPDAILVPQLAVTRNSKGEPTAMVVGAESKVELRVLETPRAVGNQWMVTSGLKAGDQLIINNLQKIRPGAPVKVAAPDSAAPAQTSSAAK</sequence>
<evidence type="ECO:0000259" key="7">
    <source>
        <dbReference type="Pfam" id="PF25967"/>
    </source>
</evidence>
<dbReference type="SUPFAM" id="SSF111369">
    <property type="entry name" value="HlyD-like secretion proteins"/>
    <property type="match status" value="1"/>
</dbReference>
<dbReference type="GO" id="GO:0046677">
    <property type="term" value="P:response to antibiotic"/>
    <property type="evidence" value="ECO:0007669"/>
    <property type="project" value="TreeGrafter"/>
</dbReference>
<feature type="domain" description="Multidrug resistance protein MdtA-like alpha-helical hairpin" evidence="4">
    <location>
        <begin position="104"/>
        <end position="173"/>
    </location>
</feature>
<dbReference type="Pfam" id="PF25944">
    <property type="entry name" value="Beta-barrel_RND"/>
    <property type="match status" value="1"/>
</dbReference>
<dbReference type="GO" id="GO:0022857">
    <property type="term" value="F:transmembrane transporter activity"/>
    <property type="evidence" value="ECO:0007669"/>
    <property type="project" value="InterPro"/>
</dbReference>
<dbReference type="EMBL" id="JACHIG010000001">
    <property type="protein sequence ID" value="MBB5030614.1"/>
    <property type="molecule type" value="Genomic_DNA"/>
</dbReference>
<dbReference type="InterPro" id="IPR006143">
    <property type="entry name" value="RND_pump_MFP"/>
</dbReference>
<dbReference type="InterPro" id="IPR058626">
    <property type="entry name" value="MdtA-like_b-barrel"/>
</dbReference>
<dbReference type="Gene3D" id="2.40.420.20">
    <property type="match status" value="1"/>
</dbReference>
<dbReference type="Pfam" id="PF25876">
    <property type="entry name" value="HH_MFP_RND"/>
    <property type="match status" value="1"/>
</dbReference>
<name>A0A7W7Y6Q3_9BACT</name>
<evidence type="ECO:0000313" key="9">
    <source>
        <dbReference type="Proteomes" id="UP000590740"/>
    </source>
</evidence>
<dbReference type="AlphaFoldDB" id="A0A7W7Y6Q3"/>
<dbReference type="Pfam" id="PF25967">
    <property type="entry name" value="RND-MFP_C"/>
    <property type="match status" value="1"/>
</dbReference>
<gene>
    <name evidence="8" type="ORF">HNQ65_000168</name>
</gene>
<comment type="subcellular location">
    <subcellularLocation>
        <location evidence="1">Cell envelope</location>
    </subcellularLocation>
</comment>
<feature type="domain" description="Multidrug resistance protein MdtA-like C-terminal permuted SH3" evidence="7">
    <location>
        <begin position="304"/>
        <end position="366"/>
    </location>
</feature>
<evidence type="ECO:0000256" key="3">
    <source>
        <dbReference type="SAM" id="Coils"/>
    </source>
</evidence>
<comment type="similarity">
    <text evidence="2">Belongs to the membrane fusion protein (MFP) (TC 8.A.1) family.</text>
</comment>
<keyword evidence="3" id="KW-0175">Coiled coil</keyword>
<feature type="coiled-coil region" evidence="3">
    <location>
        <begin position="104"/>
        <end position="131"/>
    </location>
</feature>
<evidence type="ECO:0000259" key="5">
    <source>
        <dbReference type="Pfam" id="PF25917"/>
    </source>
</evidence>
<dbReference type="GO" id="GO:0005886">
    <property type="term" value="C:plasma membrane"/>
    <property type="evidence" value="ECO:0007669"/>
    <property type="project" value="UniProtKB-SubCell"/>
</dbReference>
<evidence type="ECO:0000259" key="6">
    <source>
        <dbReference type="Pfam" id="PF25944"/>
    </source>
</evidence>
<evidence type="ECO:0000256" key="1">
    <source>
        <dbReference type="ARBA" id="ARBA00004196"/>
    </source>
</evidence>
<dbReference type="RefSeq" id="WP_184337431.1">
    <property type="nucleotide sequence ID" value="NZ_JACHIG010000001.1"/>
</dbReference>
<dbReference type="Pfam" id="PF25917">
    <property type="entry name" value="BSH_RND"/>
    <property type="match status" value="1"/>
</dbReference>
<dbReference type="InterPro" id="IPR058625">
    <property type="entry name" value="MdtA-like_BSH"/>
</dbReference>
<dbReference type="NCBIfam" id="TIGR01730">
    <property type="entry name" value="RND_mfp"/>
    <property type="match status" value="1"/>
</dbReference>
<reference evidence="8 9" key="1">
    <citation type="submission" date="2020-08" db="EMBL/GenBank/DDBJ databases">
        <title>Genomic Encyclopedia of Type Strains, Phase IV (KMG-IV): sequencing the most valuable type-strain genomes for metagenomic binning, comparative biology and taxonomic classification.</title>
        <authorList>
            <person name="Goeker M."/>
        </authorList>
    </citation>
    <scope>NUCLEOTIDE SEQUENCE [LARGE SCALE GENOMIC DNA]</scope>
    <source>
        <strain evidence="8 9">DSM 12252</strain>
    </source>
</reference>
<dbReference type="InterPro" id="IPR058624">
    <property type="entry name" value="MdtA-like_HH"/>
</dbReference>
<dbReference type="PANTHER" id="PTHR30158">
    <property type="entry name" value="ACRA/E-RELATED COMPONENT OF DRUG EFFLUX TRANSPORTER"/>
    <property type="match status" value="1"/>
</dbReference>
<evidence type="ECO:0000259" key="4">
    <source>
        <dbReference type="Pfam" id="PF25876"/>
    </source>
</evidence>
<dbReference type="FunFam" id="2.40.420.20:FF:000001">
    <property type="entry name" value="Efflux RND transporter periplasmic adaptor subunit"/>
    <property type="match status" value="1"/>
</dbReference>
<proteinExistence type="inferred from homology"/>
<evidence type="ECO:0000313" key="8">
    <source>
        <dbReference type="EMBL" id="MBB5030614.1"/>
    </source>
</evidence>
<evidence type="ECO:0000256" key="2">
    <source>
        <dbReference type="ARBA" id="ARBA00009477"/>
    </source>
</evidence>
<comment type="caution">
    <text evidence="8">The sequence shown here is derived from an EMBL/GenBank/DDBJ whole genome shotgun (WGS) entry which is preliminary data.</text>
</comment>
<dbReference type="Gene3D" id="2.40.50.100">
    <property type="match status" value="1"/>
</dbReference>
<protein>
    <submittedName>
        <fullName evidence="8">Membrane fusion protein (Multidrug efflux system)</fullName>
    </submittedName>
</protein>
<dbReference type="PANTHER" id="PTHR30158:SF3">
    <property type="entry name" value="MULTIDRUG EFFLUX PUMP SUBUNIT ACRA-RELATED"/>
    <property type="match status" value="1"/>
</dbReference>
<feature type="domain" description="Multidrug resistance protein MdtA-like barrel-sandwich hybrid" evidence="5">
    <location>
        <begin position="63"/>
        <end position="206"/>
    </location>
</feature>
<dbReference type="PROSITE" id="PS51257">
    <property type="entry name" value="PROKAR_LIPOPROTEIN"/>
    <property type="match status" value="1"/>
</dbReference>
<accession>A0A7W7Y6Q3</accession>
<dbReference type="Gene3D" id="1.10.287.470">
    <property type="entry name" value="Helix hairpin bin"/>
    <property type="match status" value="1"/>
</dbReference>